<sequence>MVFAFFFNVSTFLQMEGSICFFFWEKILYKIKFCVFLGDFLFH</sequence>
<evidence type="ECO:0000313" key="2">
    <source>
        <dbReference type="Proteomes" id="UP000016620"/>
    </source>
</evidence>
<gene>
    <name evidence="1" type="ORF">UNSWCS_932</name>
</gene>
<proteinExistence type="predicted"/>
<name>U2GRQ2_9BACT</name>
<dbReference type="EMBL" id="ANNG01000021">
    <property type="protein sequence ID" value="ERJ28658.1"/>
    <property type="molecule type" value="Genomic_DNA"/>
</dbReference>
<comment type="caution">
    <text evidence="1">The sequence shown here is derived from an EMBL/GenBank/DDBJ whole genome shotgun (WGS) entry which is preliminary data.</text>
</comment>
<dbReference type="AlphaFoldDB" id="U2GRQ2"/>
<evidence type="ECO:0000313" key="1">
    <source>
        <dbReference type="EMBL" id="ERJ28658.1"/>
    </source>
</evidence>
<reference evidence="1 2" key="1">
    <citation type="journal article" date="2013" name="BMC Genomics">
        <title>Comparative genomics of Campylobacter concisus isolates reveals genetic diversity and provides insights into disease association.</title>
        <authorList>
            <person name="Deshpande N.P."/>
            <person name="Kaakoush N.O."/>
            <person name="Wilkins M.R."/>
            <person name="Mitchell H.M."/>
        </authorList>
    </citation>
    <scope>NUCLEOTIDE SEQUENCE [LARGE SCALE GENOMIC DNA]</scope>
    <source>
        <strain evidence="1 2">UNSWCS</strain>
    </source>
</reference>
<protein>
    <submittedName>
        <fullName evidence="1">Uncharacterized protein</fullName>
    </submittedName>
</protein>
<organism evidence="1 2">
    <name type="scientific">Campylobacter concisus UNSWCS</name>
    <dbReference type="NCBI Taxonomy" id="1242968"/>
    <lineage>
        <taxon>Bacteria</taxon>
        <taxon>Pseudomonadati</taxon>
        <taxon>Campylobacterota</taxon>
        <taxon>Epsilonproteobacteria</taxon>
        <taxon>Campylobacterales</taxon>
        <taxon>Campylobacteraceae</taxon>
        <taxon>Campylobacter</taxon>
    </lineage>
</organism>
<dbReference type="PATRIC" id="fig|1242968.3.peg.1226"/>
<dbReference type="Proteomes" id="UP000016620">
    <property type="component" value="Unassembled WGS sequence"/>
</dbReference>
<accession>U2GRQ2</accession>